<dbReference type="GO" id="GO:0016787">
    <property type="term" value="F:hydrolase activity"/>
    <property type="evidence" value="ECO:0007669"/>
    <property type="project" value="UniProtKB-KW"/>
</dbReference>
<sequence>MRYFQLLLKVGNHAALLAPTVKQTLDQRERAKDLCLQVFARYPEFSNCSDLSSFEVLSNPKYCGKMKVLDKLLRMFRREHCKVLLFSRSTQLLNILEEFVISQGLLYSRLDGGTKPSERTRLVRDFNLDPNIFLSLVSTKAGGLGLNFTGANVVVIFDPDWNPSSDLQAQDRAYRIGQRRDQLANVAIKGTNERRYFTGIEGDRKRKGELFGLENLFSYRAEGASLSKDIVNRTEKLEAGYEVAKYQIAHEKMREDSTLNQTTGDHGVCQKNDKDPYNLEEMASQFIDDEELPASRLNKMVDGPWKNINNTADARAKGKDTSSVVNNNAASWSEDEDLLCQKRSVLGNNSKGMDSLQNKLPSVEDFFISEDDVMEPEIAVSNQKSAEKIPCPDTGEPASVIPLTAENGSSSFNLRNKLNSSNIKGYTKVKGKRRNIRREESVDCVPSAFTFNQCVVEDSCSEHSVMNKAVASEISSCSENEESSEGLFSMRSRVRPKRKKKTSFSERSKILKEGHNRLRRFPGKRVINKSVNGKCSAVKQSESINTVEQIFESCGVRYTHANRHVVGPSKAEDHMSKQALKDVFELKQFSQQPANCLPTLEVWSVKTRSSGSSGTIERIGNNTVFIGSTPRGIRRDHFREMSDQLGFSSEINMAEAVVKSTSIERRMMLKQFYVDRNSDLSGLSCFVAPDHETEVVAEREKKDFNRVKRSQDKQLAVKCNDTVAKKKRKKHRTKVKFRKEVASCKGRDEKRGVVHIDQSGVKMVPILSAACSFHNKEEAEWTTSVLGVDSKDLVEEGQETTQFRFDDIKMRNCRTKYSDCQLDKRGQLQDEDIEHDLMCSTSSRERADEIPTRSSLNTGSIFSSSILDEFLSTPSYRRGEENESDLISKGKICGNTDSQKQETSTYNPERKWTVQRTKYSSILDEFI</sequence>
<reference evidence="4" key="2">
    <citation type="journal article" date="2023" name="Science">
        <title>Genomic signatures of disease resistance in endangered staghorn corals.</title>
        <authorList>
            <person name="Vollmer S.V."/>
            <person name="Selwyn J.D."/>
            <person name="Despard B.A."/>
            <person name="Roesel C.L."/>
        </authorList>
    </citation>
    <scope>NUCLEOTIDE SEQUENCE</scope>
    <source>
        <strain evidence="4">K2</strain>
    </source>
</reference>
<dbReference type="InterPro" id="IPR001650">
    <property type="entry name" value="Helicase_C-like"/>
</dbReference>
<dbReference type="PROSITE" id="PS51194">
    <property type="entry name" value="HELICASE_CTER"/>
    <property type="match status" value="1"/>
</dbReference>
<dbReference type="Gene3D" id="3.40.50.300">
    <property type="entry name" value="P-loop containing nucleotide triphosphate hydrolases"/>
    <property type="match status" value="1"/>
</dbReference>
<evidence type="ECO:0000256" key="1">
    <source>
        <dbReference type="ARBA" id="ARBA00022801"/>
    </source>
</evidence>
<dbReference type="Pfam" id="PF14773">
    <property type="entry name" value="VIGSSK"/>
    <property type="match status" value="1"/>
</dbReference>
<proteinExistence type="predicted"/>
<dbReference type="Proteomes" id="UP001249851">
    <property type="component" value="Unassembled WGS sequence"/>
</dbReference>
<evidence type="ECO:0000259" key="3">
    <source>
        <dbReference type="PROSITE" id="PS51194"/>
    </source>
</evidence>
<dbReference type="AlphaFoldDB" id="A0AAD9QYE6"/>
<dbReference type="InterPro" id="IPR027417">
    <property type="entry name" value="P-loop_NTPase"/>
</dbReference>
<gene>
    <name evidence="4" type="ORF">P5673_005383</name>
</gene>
<dbReference type="Pfam" id="PF00271">
    <property type="entry name" value="Helicase_C"/>
    <property type="match status" value="1"/>
</dbReference>
<feature type="region of interest" description="Disordered" evidence="2">
    <location>
        <begin position="255"/>
        <end position="274"/>
    </location>
</feature>
<dbReference type="Pfam" id="PF25806">
    <property type="entry name" value="RHH_ERCC6L2"/>
    <property type="match status" value="1"/>
</dbReference>
<comment type="caution">
    <text evidence="4">The sequence shown here is derived from an EMBL/GenBank/DDBJ whole genome shotgun (WGS) entry which is preliminary data.</text>
</comment>
<evidence type="ECO:0000313" key="4">
    <source>
        <dbReference type="EMBL" id="KAK2569558.1"/>
    </source>
</evidence>
<feature type="compositionally biased region" description="Polar residues" evidence="2">
    <location>
        <begin position="895"/>
        <end position="907"/>
    </location>
</feature>
<evidence type="ECO:0000256" key="2">
    <source>
        <dbReference type="SAM" id="MobiDB-lite"/>
    </source>
</evidence>
<dbReference type="PANTHER" id="PTHR45629:SF7">
    <property type="entry name" value="DNA EXCISION REPAIR PROTEIN ERCC-6-RELATED"/>
    <property type="match status" value="1"/>
</dbReference>
<dbReference type="SUPFAM" id="SSF52540">
    <property type="entry name" value="P-loop containing nucleoside triphosphate hydrolases"/>
    <property type="match status" value="1"/>
</dbReference>
<dbReference type="SMART" id="SM00490">
    <property type="entry name" value="HELICc"/>
    <property type="match status" value="1"/>
</dbReference>
<dbReference type="InterPro" id="IPR049730">
    <property type="entry name" value="SNF2/RAD54-like_C"/>
</dbReference>
<dbReference type="InterPro" id="IPR050496">
    <property type="entry name" value="SNF2_RAD54_helicase_repair"/>
</dbReference>
<keyword evidence="5" id="KW-1185">Reference proteome</keyword>
<feature type="region of interest" description="Disordered" evidence="2">
    <location>
        <begin position="485"/>
        <end position="506"/>
    </location>
</feature>
<name>A0AAD9QYE6_ACRCE</name>
<keyword evidence="1" id="KW-0378">Hydrolase</keyword>
<protein>
    <submittedName>
        <fullName evidence="4">DNA excision repair protein ERCC-6-like 2</fullName>
    </submittedName>
</protein>
<feature type="region of interest" description="Disordered" evidence="2">
    <location>
        <begin position="878"/>
        <end position="907"/>
    </location>
</feature>
<feature type="compositionally biased region" description="Basic residues" evidence="2">
    <location>
        <begin position="492"/>
        <end position="502"/>
    </location>
</feature>
<organism evidence="4 5">
    <name type="scientific">Acropora cervicornis</name>
    <name type="common">Staghorn coral</name>
    <dbReference type="NCBI Taxonomy" id="6130"/>
    <lineage>
        <taxon>Eukaryota</taxon>
        <taxon>Metazoa</taxon>
        <taxon>Cnidaria</taxon>
        <taxon>Anthozoa</taxon>
        <taxon>Hexacorallia</taxon>
        <taxon>Scleractinia</taxon>
        <taxon>Astrocoeniina</taxon>
        <taxon>Acroporidae</taxon>
        <taxon>Acropora</taxon>
    </lineage>
</organism>
<evidence type="ECO:0000313" key="5">
    <source>
        <dbReference type="Proteomes" id="UP001249851"/>
    </source>
</evidence>
<dbReference type="EMBL" id="JARQWQ010000009">
    <property type="protein sequence ID" value="KAK2569558.1"/>
    <property type="molecule type" value="Genomic_DNA"/>
</dbReference>
<dbReference type="CDD" id="cd18793">
    <property type="entry name" value="SF2_C_SNF"/>
    <property type="match status" value="1"/>
</dbReference>
<feature type="domain" description="Helicase C-terminal" evidence="3">
    <location>
        <begin position="68"/>
        <end position="238"/>
    </location>
</feature>
<dbReference type="InterPro" id="IPR029256">
    <property type="entry name" value="Heliccase-ass-bd"/>
</dbReference>
<dbReference type="InterPro" id="IPR057931">
    <property type="entry name" value="RHH_ERCC6L2"/>
</dbReference>
<reference evidence="4" key="1">
    <citation type="journal article" date="2023" name="G3 (Bethesda)">
        <title>Whole genome assembly and annotation of the endangered Caribbean coral Acropora cervicornis.</title>
        <authorList>
            <person name="Selwyn J.D."/>
            <person name="Vollmer S.V."/>
        </authorList>
    </citation>
    <scope>NUCLEOTIDE SEQUENCE</scope>
    <source>
        <strain evidence="4">K2</strain>
    </source>
</reference>
<accession>A0AAD9QYE6</accession>
<dbReference type="PANTHER" id="PTHR45629">
    <property type="entry name" value="SNF2/RAD54 FAMILY MEMBER"/>
    <property type="match status" value="1"/>
</dbReference>